<dbReference type="KEGG" id="rvi:RVIR1_02590"/>
<dbReference type="EMBL" id="AP018005">
    <property type="protein sequence ID" value="BBB14790.1"/>
    <property type="molecule type" value="Genomic_DNA"/>
</dbReference>
<evidence type="ECO:0000259" key="6">
    <source>
        <dbReference type="PROSITE" id="PS51898"/>
    </source>
</evidence>
<organism evidence="9 10">
    <name type="scientific">Candidatus Rickettsiella viridis</name>
    <dbReference type="NCBI Taxonomy" id="676208"/>
    <lineage>
        <taxon>Bacteria</taxon>
        <taxon>Pseudomonadati</taxon>
        <taxon>Pseudomonadota</taxon>
        <taxon>Gammaproteobacteria</taxon>
        <taxon>Legionellales</taxon>
        <taxon>Coxiellaceae</taxon>
        <taxon>Rickettsiella</taxon>
    </lineage>
</organism>
<dbReference type="Gene3D" id="1.10.150.130">
    <property type="match status" value="1"/>
</dbReference>
<gene>
    <name evidence="8" type="ORF">RVIR1_02590</name>
    <name evidence="9" type="ORF">RVIR1_10490</name>
</gene>
<dbReference type="Pfam" id="PF00589">
    <property type="entry name" value="Phage_integrase"/>
    <property type="match status" value="1"/>
</dbReference>
<proteinExistence type="inferred from homology"/>
<evidence type="ECO:0000313" key="9">
    <source>
        <dbReference type="EMBL" id="BBB15520.1"/>
    </source>
</evidence>
<accession>A0A2Z5UX00</accession>
<feature type="domain" description="Core-binding (CB)" evidence="7">
    <location>
        <begin position="62"/>
        <end position="139"/>
    </location>
</feature>
<dbReference type="Proteomes" id="UP000282483">
    <property type="component" value="Chromosome"/>
</dbReference>
<dbReference type="GO" id="GO:0015074">
    <property type="term" value="P:DNA integration"/>
    <property type="evidence" value="ECO:0007669"/>
    <property type="project" value="UniProtKB-KW"/>
</dbReference>
<dbReference type="Gene3D" id="1.10.443.10">
    <property type="entry name" value="Intergrase catalytic core"/>
    <property type="match status" value="1"/>
</dbReference>
<evidence type="ECO:0000313" key="8">
    <source>
        <dbReference type="EMBL" id="BBB14790.1"/>
    </source>
</evidence>
<evidence type="ECO:0000313" key="10">
    <source>
        <dbReference type="Proteomes" id="UP000282483"/>
    </source>
</evidence>
<dbReference type="PROSITE" id="PS51900">
    <property type="entry name" value="CB"/>
    <property type="match status" value="1"/>
</dbReference>
<dbReference type="OrthoDB" id="662444at2"/>
<dbReference type="InterPro" id="IPR002104">
    <property type="entry name" value="Integrase_catalytic"/>
</dbReference>
<dbReference type="EMBL" id="AP018005">
    <property type="protein sequence ID" value="BBB15520.1"/>
    <property type="molecule type" value="Genomic_DNA"/>
</dbReference>
<feature type="domain" description="Tyr recombinase" evidence="6">
    <location>
        <begin position="166"/>
        <end position="336"/>
    </location>
</feature>
<dbReference type="PANTHER" id="PTHR30349:SF64">
    <property type="entry name" value="PROPHAGE INTEGRASE INTD-RELATED"/>
    <property type="match status" value="1"/>
</dbReference>
<evidence type="ECO:0000256" key="4">
    <source>
        <dbReference type="ARBA" id="ARBA00023172"/>
    </source>
</evidence>
<evidence type="ECO:0000256" key="1">
    <source>
        <dbReference type="ARBA" id="ARBA00008857"/>
    </source>
</evidence>
<protein>
    <submittedName>
        <fullName evidence="9">Site-specific recombinase phage integrase family</fullName>
    </submittedName>
</protein>
<dbReference type="SUPFAM" id="SSF56349">
    <property type="entry name" value="DNA breaking-rejoining enzymes"/>
    <property type="match status" value="1"/>
</dbReference>
<dbReference type="InterPro" id="IPR044068">
    <property type="entry name" value="CB"/>
</dbReference>
<name>A0A2Z5UX00_9COXI</name>
<dbReference type="GO" id="GO:0003677">
    <property type="term" value="F:DNA binding"/>
    <property type="evidence" value="ECO:0007669"/>
    <property type="project" value="UniProtKB-UniRule"/>
</dbReference>
<keyword evidence="3 5" id="KW-0238">DNA-binding</keyword>
<keyword evidence="10" id="KW-1185">Reference proteome</keyword>
<keyword evidence="4" id="KW-0233">DNA recombination</keyword>
<dbReference type="InterPro" id="IPR010998">
    <property type="entry name" value="Integrase_recombinase_N"/>
</dbReference>
<evidence type="ECO:0000259" key="7">
    <source>
        <dbReference type="PROSITE" id="PS51900"/>
    </source>
</evidence>
<dbReference type="InterPro" id="IPR013762">
    <property type="entry name" value="Integrase-like_cat_sf"/>
</dbReference>
<dbReference type="InterPro" id="IPR050090">
    <property type="entry name" value="Tyrosine_recombinase_XerCD"/>
</dbReference>
<dbReference type="InterPro" id="IPR011010">
    <property type="entry name" value="DNA_brk_join_enz"/>
</dbReference>
<reference evidence="9 10" key="1">
    <citation type="submission" date="2017-03" db="EMBL/GenBank/DDBJ databases">
        <title>The genome sequence of Candidatus Rickettsiella viridis.</title>
        <authorList>
            <person name="Nikoh N."/>
            <person name="Tsuchida T."/>
            <person name="Yamaguchi K."/>
            <person name="Maeda T."/>
            <person name="Shigenobu S."/>
            <person name="Fukatsu T."/>
        </authorList>
    </citation>
    <scope>NUCLEOTIDE SEQUENCE [LARGE SCALE GENOMIC DNA]</scope>
    <source>
        <strain evidence="9 10">Ap-RA04</strain>
    </source>
</reference>
<evidence type="ECO:0000256" key="2">
    <source>
        <dbReference type="ARBA" id="ARBA00022908"/>
    </source>
</evidence>
<evidence type="ECO:0000256" key="3">
    <source>
        <dbReference type="ARBA" id="ARBA00023125"/>
    </source>
</evidence>
<keyword evidence="2" id="KW-0229">DNA integration</keyword>
<dbReference type="GO" id="GO:0006310">
    <property type="term" value="P:DNA recombination"/>
    <property type="evidence" value="ECO:0007669"/>
    <property type="project" value="UniProtKB-KW"/>
</dbReference>
<comment type="similarity">
    <text evidence="1">Belongs to the 'phage' integrase family.</text>
</comment>
<dbReference type="PROSITE" id="PS51898">
    <property type="entry name" value="TYR_RECOMBINASE"/>
    <property type="match status" value="1"/>
</dbReference>
<dbReference type="AlphaFoldDB" id="A0A2Z5UX00"/>
<evidence type="ECO:0000256" key="5">
    <source>
        <dbReference type="PROSITE-ProRule" id="PRU01248"/>
    </source>
</evidence>
<dbReference type="CDD" id="cd00796">
    <property type="entry name" value="INT_Rci_Hp1_C"/>
    <property type="match status" value="1"/>
</dbReference>
<dbReference type="KEGG" id="rvi:RVIR1_10490"/>
<dbReference type="PANTHER" id="PTHR30349">
    <property type="entry name" value="PHAGE INTEGRASE-RELATED"/>
    <property type="match status" value="1"/>
</dbReference>
<sequence>MGRKKMPGLVKRGNIWHINKKVNGRRISESTGSGSLEEAERYLVRRLEQIRQASVYGIRPKRTFREAATKYLEEKDKSSLHVDAIYLKRLDQYIGDLPLDSIHMDSLRHYIQERTQQGVKRRTINCGLQVVRHILNLAEYEWKDEYNLSWLHKAPKIKLLRETDKREPYPLQLDEQARLLSELPLHLQHMALFAVNTGCRDHEVCHLQWKWEIKISEGSVFIIPAADVKNREKRLVVLNKNALRVIEEVRGEHSDYVFTFRGKPITRMLNSAWKKARARAGLPQVRVHDLKHTFGHRLRSAEVSFEDRQVLLGHKTQSVTTHYSAAELGNLIRAANKVCETGKHLVVLRKSGLVDTSRAKVAQGNLQEIKTSLRLV</sequence>